<feature type="transmembrane region" description="Helical" evidence="1">
    <location>
        <begin position="42"/>
        <end position="63"/>
    </location>
</feature>
<evidence type="ECO:0000313" key="4">
    <source>
        <dbReference type="Proteomes" id="UP000002420"/>
    </source>
</evidence>
<dbReference type="STRING" id="398767.Glov_2871"/>
<feature type="transmembrane region" description="Helical" evidence="1">
    <location>
        <begin position="75"/>
        <end position="96"/>
    </location>
</feature>
<evidence type="ECO:0000313" key="3">
    <source>
        <dbReference type="EMBL" id="ACD96584.1"/>
    </source>
</evidence>
<dbReference type="HOGENOM" id="CLU_2180077_0_0_7"/>
<gene>
    <name evidence="2" type="ordered locus">Glov_2871</name>
    <name evidence="3" type="ordered locus">Glov_2873</name>
</gene>
<dbReference type="RefSeq" id="WP_012470908.1">
    <property type="nucleotide sequence ID" value="NC_010814.1"/>
</dbReference>
<dbReference type="KEGG" id="glo:Glov_2871"/>
<keyword evidence="1" id="KW-0812">Transmembrane</keyword>
<dbReference type="KEGG" id="glo:Glov_2873"/>
<keyword evidence="1" id="KW-1133">Transmembrane helix</keyword>
<evidence type="ECO:0000256" key="1">
    <source>
        <dbReference type="SAM" id="Phobius"/>
    </source>
</evidence>
<sequence>MQLFISLFKWVFTSNEFVWFVMGGLFFTTNAYLYLKLRERNLFSRVSFTFVALSVAFFTFALLWTVSSYQENEIIAANLGLVIFGGIAAVMGIIAYRMIIKITKVAQID</sequence>
<protein>
    <submittedName>
        <fullName evidence="2">Uncharacterized protein</fullName>
    </submittedName>
</protein>
<dbReference type="OrthoDB" id="9598813at2"/>
<dbReference type="EMBL" id="CP001089">
    <property type="protein sequence ID" value="ACD96584.1"/>
    <property type="molecule type" value="Genomic_DNA"/>
</dbReference>
<name>B3E809_TRIL1</name>
<dbReference type="Proteomes" id="UP000002420">
    <property type="component" value="Chromosome"/>
</dbReference>
<proteinExistence type="predicted"/>
<dbReference type="AlphaFoldDB" id="B3E809"/>
<evidence type="ECO:0000313" key="2">
    <source>
        <dbReference type="EMBL" id="ACD96582.1"/>
    </source>
</evidence>
<keyword evidence="4" id="KW-1185">Reference proteome</keyword>
<dbReference type="EMBL" id="CP001089">
    <property type="protein sequence ID" value="ACD96582.1"/>
    <property type="molecule type" value="Genomic_DNA"/>
</dbReference>
<accession>B3E809</accession>
<keyword evidence="1" id="KW-0472">Membrane</keyword>
<organism evidence="2 4">
    <name type="scientific">Trichlorobacter lovleyi (strain ATCC BAA-1151 / DSM 17278 / SZ)</name>
    <name type="common">Geobacter lovleyi</name>
    <dbReference type="NCBI Taxonomy" id="398767"/>
    <lineage>
        <taxon>Bacteria</taxon>
        <taxon>Pseudomonadati</taxon>
        <taxon>Thermodesulfobacteriota</taxon>
        <taxon>Desulfuromonadia</taxon>
        <taxon>Geobacterales</taxon>
        <taxon>Geobacteraceae</taxon>
        <taxon>Trichlorobacter</taxon>
    </lineage>
</organism>
<feature type="transmembrane region" description="Helical" evidence="1">
    <location>
        <begin position="17"/>
        <end position="35"/>
    </location>
</feature>
<reference evidence="2 4" key="1">
    <citation type="submission" date="2008-05" db="EMBL/GenBank/DDBJ databases">
        <title>Complete sequence of chromosome of Geobacter lovleyi SZ.</title>
        <authorList>
            <consortium name="US DOE Joint Genome Institute"/>
            <person name="Lucas S."/>
            <person name="Copeland A."/>
            <person name="Lapidus A."/>
            <person name="Glavina del Rio T."/>
            <person name="Dalin E."/>
            <person name="Tice H."/>
            <person name="Bruce D."/>
            <person name="Goodwin L."/>
            <person name="Pitluck S."/>
            <person name="Chertkov O."/>
            <person name="Meincke L."/>
            <person name="Brettin T."/>
            <person name="Detter J.C."/>
            <person name="Han C."/>
            <person name="Tapia R."/>
            <person name="Kuske C.R."/>
            <person name="Schmutz J."/>
            <person name="Larimer F."/>
            <person name="Land M."/>
            <person name="Hauser L."/>
            <person name="Kyrpides N."/>
            <person name="Mikhailova N."/>
            <person name="Sung Y."/>
            <person name="Fletcher K.E."/>
            <person name="Ritalahti K.M."/>
            <person name="Loeffler F.E."/>
            <person name="Richardson P."/>
        </authorList>
    </citation>
    <scope>NUCLEOTIDE SEQUENCE [LARGE SCALE GENOMIC DNA]</scope>
    <source>
        <strain evidence="4">ATCC BAA-1151 / DSM 17278 / SZ</strain>
        <strain evidence="2">SZ</strain>
    </source>
</reference>